<comment type="caution">
    <text evidence="1">The sequence shown here is derived from an EMBL/GenBank/DDBJ whole genome shotgun (WGS) entry which is preliminary data.</text>
</comment>
<evidence type="ECO:0008006" key="3">
    <source>
        <dbReference type="Google" id="ProtNLM"/>
    </source>
</evidence>
<dbReference type="EMBL" id="JARVQW010000002">
    <property type="protein sequence ID" value="MDH2305036.1"/>
    <property type="molecule type" value="Genomic_DNA"/>
</dbReference>
<proteinExistence type="predicted"/>
<organism evidence="1 2">
    <name type="scientific">Providencia rettgeri</name>
    <dbReference type="NCBI Taxonomy" id="587"/>
    <lineage>
        <taxon>Bacteria</taxon>
        <taxon>Pseudomonadati</taxon>
        <taxon>Pseudomonadota</taxon>
        <taxon>Gammaproteobacteria</taxon>
        <taxon>Enterobacterales</taxon>
        <taxon>Morganellaceae</taxon>
        <taxon>Providencia</taxon>
    </lineage>
</organism>
<reference evidence="1" key="2">
    <citation type="submission" date="2023-10" db="EMBL/GenBank/DDBJ databases">
        <title>Analysis of Resistance Genes of Carbapenem-resistant Providencia rettgeri.</title>
        <authorList>
            <person name="Liu M."/>
        </authorList>
    </citation>
    <scope>NUCLEOTIDE SEQUENCE</scope>
    <source>
        <strain evidence="1">QITACRE101</strain>
    </source>
</reference>
<dbReference type="RefSeq" id="WP_272671267.1">
    <property type="nucleotide sequence ID" value="NZ_JARVQW010000002.1"/>
</dbReference>
<reference evidence="1" key="1">
    <citation type="submission" date="2023-04" db="EMBL/GenBank/DDBJ databases">
        <authorList>
            <person name="Li W."/>
        </authorList>
    </citation>
    <scope>NUCLEOTIDE SEQUENCE</scope>
    <source>
        <strain evidence="1">QITACRE101</strain>
    </source>
</reference>
<gene>
    <name evidence="1" type="ORF">QDQ51_06325</name>
</gene>
<evidence type="ECO:0000313" key="2">
    <source>
        <dbReference type="Proteomes" id="UP001162044"/>
    </source>
</evidence>
<evidence type="ECO:0000313" key="1">
    <source>
        <dbReference type="EMBL" id="MDH2305036.1"/>
    </source>
</evidence>
<protein>
    <recommendedName>
        <fullName evidence="3">Phage protein</fullName>
    </recommendedName>
</protein>
<name>A0AB35L7T1_PRORE</name>
<dbReference type="Proteomes" id="UP001162044">
    <property type="component" value="Unassembled WGS sequence"/>
</dbReference>
<sequence>MDKSRQQFEETIKSLSDPSEFESKLKRANNGLNYADQYVDLMWISWQASRESLINNLEPVAWMYPVFHDDKMQFTTDAVTSENIDIHFQSHGSPFKVTPLYRLDK</sequence>
<accession>A0AB35L7T1</accession>
<dbReference type="AlphaFoldDB" id="A0AB35L7T1"/>
<dbReference type="InterPro" id="IPR058601">
    <property type="entry name" value="Phage_phiTE_015-like"/>
</dbReference>
<dbReference type="Pfam" id="PF26207">
    <property type="entry name" value="Phage_phiTE_015"/>
    <property type="match status" value="1"/>
</dbReference>